<sequence>MLFWEGTNLARYTATDSINYSLRQYFRPFKKKKPGVAFWGDPDLLL</sequence>
<proteinExistence type="predicted"/>
<comment type="caution">
    <text evidence="1">The sequence shown here is derived from an EMBL/GenBank/DDBJ whole genome shotgun (WGS) entry which is preliminary data.</text>
</comment>
<dbReference type="EMBL" id="LNQE01001835">
    <property type="protein sequence ID" value="KUG04913.1"/>
    <property type="molecule type" value="Genomic_DNA"/>
</dbReference>
<evidence type="ECO:0000313" key="1">
    <source>
        <dbReference type="EMBL" id="KUG04913.1"/>
    </source>
</evidence>
<name>A0A0W8E952_9ZZZZ</name>
<protein>
    <submittedName>
        <fullName evidence="1">Uncharacterized protein</fullName>
    </submittedName>
</protein>
<accession>A0A0W8E952</accession>
<dbReference type="AlphaFoldDB" id="A0A0W8E952"/>
<organism evidence="1">
    <name type="scientific">hydrocarbon metagenome</name>
    <dbReference type="NCBI Taxonomy" id="938273"/>
    <lineage>
        <taxon>unclassified sequences</taxon>
        <taxon>metagenomes</taxon>
        <taxon>ecological metagenomes</taxon>
    </lineage>
</organism>
<gene>
    <name evidence="1" type="ORF">ASZ90_017651</name>
</gene>
<reference evidence="1" key="1">
    <citation type="journal article" date="2015" name="Proc. Natl. Acad. Sci. U.S.A.">
        <title>Networks of energetic and metabolic interactions define dynamics in microbial communities.</title>
        <authorList>
            <person name="Embree M."/>
            <person name="Liu J.K."/>
            <person name="Al-Bassam M.M."/>
            <person name="Zengler K."/>
        </authorList>
    </citation>
    <scope>NUCLEOTIDE SEQUENCE</scope>
</reference>